<evidence type="ECO:0000256" key="12">
    <source>
        <dbReference type="ARBA" id="ARBA00029903"/>
    </source>
</evidence>
<keyword evidence="6" id="KW-0479">Metal-binding</keyword>
<evidence type="ECO:0000256" key="11">
    <source>
        <dbReference type="ARBA" id="ARBA00023157"/>
    </source>
</evidence>
<dbReference type="GO" id="GO:0005576">
    <property type="term" value="C:extracellular region"/>
    <property type="evidence" value="ECO:0007669"/>
    <property type="project" value="UniProtKB-SubCell"/>
</dbReference>
<dbReference type="KEGG" id="csol:105366086"/>
<dbReference type="Pfam" id="PF05826">
    <property type="entry name" value="Phospholip_A2_2"/>
    <property type="match status" value="1"/>
</dbReference>
<keyword evidence="14" id="KW-1185">Reference proteome</keyword>
<dbReference type="Gene3D" id="1.20.90.10">
    <property type="entry name" value="Phospholipase A2 domain"/>
    <property type="match status" value="1"/>
</dbReference>
<dbReference type="GO" id="GO:0004623">
    <property type="term" value="F:phospholipase A2 activity"/>
    <property type="evidence" value="ECO:0007669"/>
    <property type="project" value="UniProtKB-EC"/>
</dbReference>
<dbReference type="GeneID" id="105366086"/>
<dbReference type="InterPro" id="IPR016090">
    <property type="entry name" value="PLA2-like_dom"/>
</dbReference>
<evidence type="ECO:0000256" key="4">
    <source>
        <dbReference type="ARBA" id="ARBA00021721"/>
    </source>
</evidence>
<evidence type="ECO:0000256" key="5">
    <source>
        <dbReference type="ARBA" id="ARBA00022525"/>
    </source>
</evidence>
<keyword evidence="10" id="KW-0443">Lipid metabolism</keyword>
<protein>
    <recommendedName>
        <fullName evidence="4">Phospholipase A2</fullName>
        <ecNumber evidence="3">3.1.1.4</ecNumber>
    </recommendedName>
    <alternativeName>
        <fullName evidence="12">Phosphatidylcholine 2-acylhydrolase</fullName>
    </alternativeName>
</protein>
<dbReference type="SUPFAM" id="SSF48619">
    <property type="entry name" value="Phospholipase A2, PLA2"/>
    <property type="match status" value="1"/>
</dbReference>
<evidence type="ECO:0000256" key="1">
    <source>
        <dbReference type="ARBA" id="ARBA00001913"/>
    </source>
</evidence>
<comment type="cofactor">
    <cofactor evidence="1">
        <name>Ca(2+)</name>
        <dbReference type="ChEBI" id="CHEBI:29108"/>
    </cofactor>
</comment>
<dbReference type="InterPro" id="IPR036444">
    <property type="entry name" value="PLipase_A2_dom_sf"/>
</dbReference>
<dbReference type="PANTHER" id="PTHR12253">
    <property type="entry name" value="RH14732P"/>
    <property type="match status" value="1"/>
</dbReference>
<dbReference type="PROSITE" id="PS00118">
    <property type="entry name" value="PA2_HIS"/>
    <property type="match status" value="1"/>
</dbReference>
<dbReference type="RefSeq" id="XP_011502702.1">
    <property type="nucleotide sequence ID" value="XM_011504400.1"/>
</dbReference>
<reference evidence="15" key="1">
    <citation type="submission" date="2025-08" db="UniProtKB">
        <authorList>
            <consortium name="RefSeq"/>
        </authorList>
    </citation>
    <scope>IDENTIFICATION</scope>
</reference>
<dbReference type="GO" id="GO:0016042">
    <property type="term" value="P:lipid catabolic process"/>
    <property type="evidence" value="ECO:0007669"/>
    <property type="project" value="UniProtKB-KW"/>
</dbReference>
<name>A0AAJ6YR19_9HYME</name>
<keyword evidence="7" id="KW-0378">Hydrolase</keyword>
<sequence>MDKCDKLDENVVRSLNFNAYVEKYNEGNPLFDGIVPGTKWCGTGDIAKSYHDLGSRARVDRCCRAHDLCPIKIRAYKSRYNLMNNSFFSKSHCSCDKAFYDCLKNINHISARVIGNIYFNIGQPVCIEDVFSSKNKYLRRFVPVKTRF</sequence>
<accession>A0AAJ6YR19</accession>
<evidence type="ECO:0000256" key="7">
    <source>
        <dbReference type="ARBA" id="ARBA00022801"/>
    </source>
</evidence>
<evidence type="ECO:0000256" key="9">
    <source>
        <dbReference type="ARBA" id="ARBA00022963"/>
    </source>
</evidence>
<keyword evidence="8" id="KW-0106">Calcium</keyword>
<evidence type="ECO:0000313" key="15">
    <source>
        <dbReference type="RefSeq" id="XP_011502702.1"/>
    </source>
</evidence>
<dbReference type="FunFam" id="1.20.90.10:FF:000002">
    <property type="entry name" value="Phospholipase A2 group III"/>
    <property type="match status" value="1"/>
</dbReference>
<evidence type="ECO:0000256" key="6">
    <source>
        <dbReference type="ARBA" id="ARBA00022723"/>
    </source>
</evidence>
<dbReference type="GO" id="GO:0046872">
    <property type="term" value="F:metal ion binding"/>
    <property type="evidence" value="ECO:0007669"/>
    <property type="project" value="UniProtKB-KW"/>
</dbReference>
<proteinExistence type="predicted"/>
<evidence type="ECO:0000313" key="14">
    <source>
        <dbReference type="Proteomes" id="UP000695007"/>
    </source>
</evidence>
<dbReference type="GO" id="GO:0006644">
    <property type="term" value="P:phospholipid metabolic process"/>
    <property type="evidence" value="ECO:0007669"/>
    <property type="project" value="InterPro"/>
</dbReference>
<dbReference type="AlphaFoldDB" id="A0AAJ6YR19"/>
<organism evidence="14 15">
    <name type="scientific">Ceratosolen solmsi marchali</name>
    <dbReference type="NCBI Taxonomy" id="326594"/>
    <lineage>
        <taxon>Eukaryota</taxon>
        <taxon>Metazoa</taxon>
        <taxon>Ecdysozoa</taxon>
        <taxon>Arthropoda</taxon>
        <taxon>Hexapoda</taxon>
        <taxon>Insecta</taxon>
        <taxon>Pterygota</taxon>
        <taxon>Neoptera</taxon>
        <taxon>Endopterygota</taxon>
        <taxon>Hymenoptera</taxon>
        <taxon>Apocrita</taxon>
        <taxon>Proctotrupomorpha</taxon>
        <taxon>Chalcidoidea</taxon>
        <taxon>Agaonidae</taxon>
        <taxon>Agaoninae</taxon>
        <taxon>Ceratosolen</taxon>
    </lineage>
</organism>
<gene>
    <name evidence="15" type="primary">LOC105366086</name>
</gene>
<evidence type="ECO:0000256" key="3">
    <source>
        <dbReference type="ARBA" id="ARBA00013278"/>
    </source>
</evidence>
<evidence type="ECO:0000256" key="8">
    <source>
        <dbReference type="ARBA" id="ARBA00022837"/>
    </source>
</evidence>
<evidence type="ECO:0000256" key="2">
    <source>
        <dbReference type="ARBA" id="ARBA00004613"/>
    </source>
</evidence>
<feature type="domain" description="Phospholipase A2-like central" evidence="13">
    <location>
        <begin position="34"/>
        <end position="128"/>
    </location>
</feature>
<dbReference type="Proteomes" id="UP000695007">
    <property type="component" value="Unplaced"/>
</dbReference>
<keyword evidence="11" id="KW-1015">Disulfide bond</keyword>
<evidence type="ECO:0000256" key="10">
    <source>
        <dbReference type="ARBA" id="ARBA00023098"/>
    </source>
</evidence>
<comment type="subcellular location">
    <subcellularLocation>
        <location evidence="2">Secreted</location>
    </subcellularLocation>
</comment>
<keyword evidence="9" id="KW-0442">Lipid degradation</keyword>
<keyword evidence="5" id="KW-0964">Secreted</keyword>
<dbReference type="GO" id="GO:0050482">
    <property type="term" value="P:arachidonate secretion"/>
    <property type="evidence" value="ECO:0007669"/>
    <property type="project" value="InterPro"/>
</dbReference>
<dbReference type="InterPro" id="IPR033113">
    <property type="entry name" value="PLA2_histidine"/>
</dbReference>
<evidence type="ECO:0000259" key="13">
    <source>
        <dbReference type="Pfam" id="PF05826"/>
    </source>
</evidence>
<dbReference type="EC" id="3.1.1.4" evidence="3"/>